<dbReference type="Proteomes" id="UP000003781">
    <property type="component" value="Unassembled WGS sequence"/>
</dbReference>
<accession>A3IJQ0</accession>
<gene>
    <name evidence="1" type="ORF">CY0110_19592</name>
</gene>
<dbReference type="AlphaFoldDB" id="A3IJQ0"/>
<evidence type="ECO:0000313" key="1">
    <source>
        <dbReference type="EMBL" id="EAZ94032.1"/>
    </source>
</evidence>
<sequence>MRMGMRTFLLNGFDSFPSGGFHQSFYFS</sequence>
<keyword evidence="2" id="KW-1185">Reference proteome</keyword>
<comment type="caution">
    <text evidence="1">The sequence shown here is derived from an EMBL/GenBank/DDBJ whole genome shotgun (WGS) entry which is preliminary data.</text>
</comment>
<evidence type="ECO:0000313" key="2">
    <source>
        <dbReference type="Proteomes" id="UP000003781"/>
    </source>
</evidence>
<organism evidence="1 2">
    <name type="scientific">Crocosphaera chwakensis CCY0110</name>
    <dbReference type="NCBI Taxonomy" id="391612"/>
    <lineage>
        <taxon>Bacteria</taxon>
        <taxon>Bacillati</taxon>
        <taxon>Cyanobacteriota</taxon>
        <taxon>Cyanophyceae</taxon>
        <taxon>Oscillatoriophycideae</taxon>
        <taxon>Chroococcales</taxon>
        <taxon>Aphanothecaceae</taxon>
        <taxon>Crocosphaera</taxon>
        <taxon>Crocosphaera chwakensis</taxon>
    </lineage>
</organism>
<protein>
    <submittedName>
        <fullName evidence="1">Uncharacterized protein</fullName>
    </submittedName>
</protein>
<name>A3IJQ0_9CHRO</name>
<dbReference type="EMBL" id="AAXW01000002">
    <property type="protein sequence ID" value="EAZ94032.1"/>
    <property type="molecule type" value="Genomic_DNA"/>
</dbReference>
<reference evidence="1 2" key="1">
    <citation type="submission" date="2007-03" db="EMBL/GenBank/DDBJ databases">
        <authorList>
            <person name="Stal L."/>
            <person name="Ferriera S."/>
            <person name="Johnson J."/>
            <person name="Kravitz S."/>
            <person name="Beeson K."/>
            <person name="Sutton G."/>
            <person name="Rogers Y.-H."/>
            <person name="Friedman R."/>
            <person name="Frazier M."/>
            <person name="Venter J.C."/>
        </authorList>
    </citation>
    <scope>NUCLEOTIDE SEQUENCE [LARGE SCALE GENOMIC DNA]</scope>
    <source>
        <strain evidence="1 2">CCY0110</strain>
    </source>
</reference>
<proteinExistence type="predicted"/>